<gene>
    <name evidence="1" type="primary">moaD</name>
    <name evidence="1" type="ORF">JDN41_15635</name>
</gene>
<evidence type="ECO:0000313" key="2">
    <source>
        <dbReference type="Proteomes" id="UP000623250"/>
    </source>
</evidence>
<dbReference type="EMBL" id="JAEMUK010000083">
    <property type="protein sequence ID" value="MBJ7544986.1"/>
    <property type="molecule type" value="Genomic_DNA"/>
</dbReference>
<sequence length="85" mass="9284">MDVTIKYFAWMRERVGVSEERVALPAHVATIADVVAWLTMRGENYAVAFARPALTRAAVDQVHASHETSVLGAREIAFFPPVTGG</sequence>
<name>A0A8I1GIB7_9HYPH</name>
<keyword evidence="2" id="KW-1185">Reference proteome</keyword>
<protein>
    <submittedName>
        <fullName evidence="1">Molybdopterin converting factor subunit 1</fullName>
    </submittedName>
</protein>
<organism evidence="1 2">
    <name type="scientific">Rhodomicrobium udaipurense</name>
    <dbReference type="NCBI Taxonomy" id="1202716"/>
    <lineage>
        <taxon>Bacteria</taxon>
        <taxon>Pseudomonadati</taxon>
        <taxon>Pseudomonadota</taxon>
        <taxon>Alphaproteobacteria</taxon>
        <taxon>Hyphomicrobiales</taxon>
        <taxon>Hyphomicrobiaceae</taxon>
        <taxon>Rhodomicrobium</taxon>
    </lineage>
</organism>
<comment type="caution">
    <text evidence="1">The sequence shown here is derived from an EMBL/GenBank/DDBJ whole genome shotgun (WGS) entry which is preliminary data.</text>
</comment>
<dbReference type="InterPro" id="IPR003749">
    <property type="entry name" value="ThiS/MoaD-like"/>
</dbReference>
<proteinExistence type="predicted"/>
<dbReference type="Proteomes" id="UP000623250">
    <property type="component" value="Unassembled WGS sequence"/>
</dbReference>
<dbReference type="Gene3D" id="3.10.20.30">
    <property type="match status" value="1"/>
</dbReference>
<dbReference type="RefSeq" id="WP_037240812.1">
    <property type="nucleotide sequence ID" value="NZ_JAEMUK010000083.1"/>
</dbReference>
<dbReference type="CDD" id="cd00754">
    <property type="entry name" value="Ubl_MoaD"/>
    <property type="match status" value="1"/>
</dbReference>
<dbReference type="SUPFAM" id="SSF54285">
    <property type="entry name" value="MoaD/ThiS"/>
    <property type="match status" value="1"/>
</dbReference>
<dbReference type="InterPro" id="IPR012675">
    <property type="entry name" value="Beta-grasp_dom_sf"/>
</dbReference>
<dbReference type="InterPro" id="IPR016155">
    <property type="entry name" value="Mopterin_synth/thiamin_S_b"/>
</dbReference>
<evidence type="ECO:0000313" key="1">
    <source>
        <dbReference type="EMBL" id="MBJ7544986.1"/>
    </source>
</evidence>
<dbReference type="NCBIfam" id="TIGR01682">
    <property type="entry name" value="moaD"/>
    <property type="match status" value="1"/>
</dbReference>
<dbReference type="Pfam" id="PF02597">
    <property type="entry name" value="ThiS"/>
    <property type="match status" value="1"/>
</dbReference>
<reference evidence="1 2" key="1">
    <citation type="submission" date="2020-12" db="EMBL/GenBank/DDBJ databases">
        <title>Revised draft genomes of Rhodomicrobium vannielii ATCC 17100 and Rhodomicrobium udaipurense JA643.</title>
        <authorList>
            <person name="Conners E.M."/>
            <person name="Davenport E.J."/>
            <person name="Bose A."/>
        </authorList>
    </citation>
    <scope>NUCLEOTIDE SEQUENCE [LARGE SCALE GENOMIC DNA]</scope>
    <source>
        <strain evidence="1 2">JA643</strain>
    </source>
</reference>
<dbReference type="AlphaFoldDB" id="A0A8I1GIB7"/>
<accession>A0A8I1GIB7</accession>